<protein>
    <submittedName>
        <fullName evidence="1">1-pyrroline-5-carboxylate dehydrogenase</fullName>
        <ecNumber evidence="1">1.2.1.88</ecNumber>
    </submittedName>
</protein>
<proteinExistence type="predicted"/>
<reference evidence="1" key="1">
    <citation type="submission" date="2022-04" db="EMBL/GenBank/DDBJ databases">
        <title>Genome of the entomopathogenic fungus Entomophthora muscae.</title>
        <authorList>
            <person name="Elya C."/>
            <person name="Lovett B.R."/>
            <person name="Lee E."/>
            <person name="Macias A.M."/>
            <person name="Hajek A.E."/>
            <person name="De Bivort B.L."/>
            <person name="Kasson M.T."/>
            <person name="De Fine Licht H.H."/>
            <person name="Stajich J.E."/>
        </authorList>
    </citation>
    <scope>NUCLEOTIDE SEQUENCE</scope>
    <source>
        <strain evidence="1">Berkeley</strain>
    </source>
</reference>
<evidence type="ECO:0000313" key="2">
    <source>
        <dbReference type="Proteomes" id="UP001165960"/>
    </source>
</evidence>
<name>A0ACC2SIS9_9FUNG</name>
<gene>
    <name evidence="1" type="primary">PUT2_3</name>
    <name evidence="1" type="ORF">DSO57_1012290</name>
</gene>
<evidence type="ECO:0000313" key="1">
    <source>
        <dbReference type="EMBL" id="KAJ9062287.1"/>
    </source>
</evidence>
<keyword evidence="2" id="KW-1185">Reference proteome</keyword>
<dbReference type="EC" id="1.2.1.88" evidence="1"/>
<organism evidence="1 2">
    <name type="scientific">Entomophthora muscae</name>
    <dbReference type="NCBI Taxonomy" id="34485"/>
    <lineage>
        <taxon>Eukaryota</taxon>
        <taxon>Fungi</taxon>
        <taxon>Fungi incertae sedis</taxon>
        <taxon>Zoopagomycota</taxon>
        <taxon>Entomophthoromycotina</taxon>
        <taxon>Entomophthoromycetes</taxon>
        <taxon>Entomophthorales</taxon>
        <taxon>Entomophthoraceae</taxon>
        <taxon>Entomophthora</taxon>
    </lineage>
</organism>
<keyword evidence="1" id="KW-0560">Oxidoreductase</keyword>
<dbReference type="Proteomes" id="UP001165960">
    <property type="component" value="Unassembled WGS sequence"/>
</dbReference>
<dbReference type="EMBL" id="QTSX02005014">
    <property type="protein sequence ID" value="KAJ9062287.1"/>
    <property type="molecule type" value="Genomic_DNA"/>
</dbReference>
<accession>A0ACC2SIS9</accession>
<sequence length="547" mass="60231">MATAQLATFKLPAIENEPMYDYAPGSKERQHLQEALKTMRSQAPFEVPIIINGEEIRTGTTEAQLCPTDNKTTLCNFHTADPALTEKAIAGALAAKQQWEDMPFYDRLAIFMKAADLVSRKYRYEINAATMLGQGKNAWQAEIDSAAELCDFLRFNCKYAEDLYTQQPPKNSSGVWNRVEYRPLEGFVLAVSPFNFTAIGGNLAAAPALMGNVVVWKPAPAAVYSNYLIQKIFEEAGLPAGVVQFVPGPAPEIVGACLAHRDFASLHFTGSTHVFKSLWQKVGENIHKYRSYPRIVGETGGKNFHLIHSSADPKTVVPQSIRAAFEFQGQKCSALSRMYVPDNLWSEIKTLLVAEVAKIKVGDVADFTNFMTAVINKAAFDKIAKYIDFAKSSSDAEIICGGTYDDSKGYFIQPTVIVAKSPDFKTMTEEIFGPVVTIYVYHLKDFEKMYQVIQATTEYALTGAIFAADRHAVKSATNGLRHAAGNFYVNDKCTGAVVGQQPFGGARGSGTNDKAGSINLLYRFVSVRTIKESFLPISGWSYPSNHE</sequence>
<comment type="caution">
    <text evidence="1">The sequence shown here is derived from an EMBL/GenBank/DDBJ whole genome shotgun (WGS) entry which is preliminary data.</text>
</comment>